<gene>
    <name evidence="2" type="ORF">ACFY35_50285</name>
</gene>
<proteinExistence type="predicted"/>
<dbReference type="SUPFAM" id="SSF49899">
    <property type="entry name" value="Concanavalin A-like lectins/glucanases"/>
    <property type="match status" value="1"/>
</dbReference>
<sequence>MRRALLVAVALVLVGATGPSAQASAPVPAPAPVFVVEYTFDGPSPLTDTTGHGHDLTPVSRHGGTYDTVAHGAGRALTFPAPCHAEPCPRIALRAVPEADLDPGRRPIRWGASVRLDPDETTKGENVLQKGYSASGSQYKLQVDGVQGRPSCVMVDDRRPAIHVALSTASVSDGRWHTLECRRAGSDLGVFVDGQRRGGTTIPADLTVRNRIPLSVGGKGSFSNNDQFQGSLDDVWVSIGQ</sequence>
<accession>A0ABW6WWL4</accession>
<keyword evidence="1" id="KW-0732">Signal</keyword>
<dbReference type="Proteomes" id="UP001602245">
    <property type="component" value="Unassembled WGS sequence"/>
</dbReference>
<dbReference type="InterPro" id="IPR013320">
    <property type="entry name" value="ConA-like_dom_sf"/>
</dbReference>
<dbReference type="Gene3D" id="2.60.120.200">
    <property type="match status" value="1"/>
</dbReference>
<evidence type="ECO:0000256" key="1">
    <source>
        <dbReference type="SAM" id="SignalP"/>
    </source>
</evidence>
<evidence type="ECO:0000313" key="3">
    <source>
        <dbReference type="Proteomes" id="UP001602245"/>
    </source>
</evidence>
<dbReference type="EMBL" id="JBIAZU010000013">
    <property type="protein sequence ID" value="MFF5297673.1"/>
    <property type="molecule type" value="Genomic_DNA"/>
</dbReference>
<comment type="caution">
    <text evidence="2">The sequence shown here is derived from an EMBL/GenBank/DDBJ whole genome shotgun (WGS) entry which is preliminary data.</text>
</comment>
<dbReference type="Pfam" id="PF13385">
    <property type="entry name" value="Laminin_G_3"/>
    <property type="match status" value="1"/>
</dbReference>
<organism evidence="2 3">
    <name type="scientific">Paractinoplanes globisporus</name>
    <dbReference type="NCBI Taxonomy" id="113565"/>
    <lineage>
        <taxon>Bacteria</taxon>
        <taxon>Bacillati</taxon>
        <taxon>Actinomycetota</taxon>
        <taxon>Actinomycetes</taxon>
        <taxon>Micromonosporales</taxon>
        <taxon>Micromonosporaceae</taxon>
        <taxon>Paractinoplanes</taxon>
    </lineage>
</organism>
<keyword evidence="3" id="KW-1185">Reference proteome</keyword>
<evidence type="ECO:0000313" key="2">
    <source>
        <dbReference type="EMBL" id="MFF5297673.1"/>
    </source>
</evidence>
<protein>
    <submittedName>
        <fullName evidence="2">LamG-like jellyroll fold domain-containing protein</fullName>
    </submittedName>
</protein>
<reference evidence="2 3" key="1">
    <citation type="submission" date="2024-10" db="EMBL/GenBank/DDBJ databases">
        <title>The Natural Products Discovery Center: Release of the First 8490 Sequenced Strains for Exploring Actinobacteria Biosynthetic Diversity.</title>
        <authorList>
            <person name="Kalkreuter E."/>
            <person name="Kautsar S.A."/>
            <person name="Yang D."/>
            <person name="Bader C.D."/>
            <person name="Teijaro C.N."/>
            <person name="Fluegel L."/>
            <person name="Davis C.M."/>
            <person name="Simpson J.R."/>
            <person name="Lauterbach L."/>
            <person name="Steele A.D."/>
            <person name="Gui C."/>
            <person name="Meng S."/>
            <person name="Li G."/>
            <person name="Viehrig K."/>
            <person name="Ye F."/>
            <person name="Su P."/>
            <person name="Kiefer A.F."/>
            <person name="Nichols A."/>
            <person name="Cepeda A.J."/>
            <person name="Yan W."/>
            <person name="Fan B."/>
            <person name="Jiang Y."/>
            <person name="Adhikari A."/>
            <person name="Zheng C.-J."/>
            <person name="Schuster L."/>
            <person name="Cowan T.M."/>
            <person name="Smanski M.J."/>
            <person name="Chevrette M.G."/>
            <person name="De Carvalho L.P.S."/>
            <person name="Shen B."/>
        </authorList>
    </citation>
    <scope>NUCLEOTIDE SEQUENCE [LARGE SCALE GENOMIC DNA]</scope>
    <source>
        <strain evidence="2 3">NPDC000087</strain>
    </source>
</reference>
<feature type="signal peptide" evidence="1">
    <location>
        <begin position="1"/>
        <end position="23"/>
    </location>
</feature>
<dbReference type="RefSeq" id="WP_020516794.1">
    <property type="nucleotide sequence ID" value="NZ_JBIAZU010000013.1"/>
</dbReference>
<name>A0ABW6WWL4_9ACTN</name>
<feature type="chain" id="PRO_5045930646" evidence="1">
    <location>
        <begin position="24"/>
        <end position="241"/>
    </location>
</feature>